<dbReference type="Pfam" id="PF02623">
    <property type="entry name" value="FliW"/>
    <property type="match status" value="1"/>
</dbReference>
<comment type="subunit">
    <text evidence="5">Interacts with translational regulator CsrA and flagellin(s).</text>
</comment>
<dbReference type="Proteomes" id="UP001523566">
    <property type="component" value="Unassembled WGS sequence"/>
</dbReference>
<keyword evidence="6" id="KW-0969">Cilium</keyword>
<comment type="caution">
    <text evidence="6">The sequence shown here is derived from an EMBL/GenBank/DDBJ whole genome shotgun (WGS) entry which is preliminary data.</text>
</comment>
<keyword evidence="2 5" id="KW-1005">Bacterial flagellum biogenesis</keyword>
<organism evidence="6 7">
    <name type="scientific">Aequitasia blattaphilus</name>
    <dbReference type="NCBI Taxonomy" id="2949332"/>
    <lineage>
        <taxon>Bacteria</taxon>
        <taxon>Bacillati</taxon>
        <taxon>Bacillota</taxon>
        <taxon>Clostridia</taxon>
        <taxon>Lachnospirales</taxon>
        <taxon>Lachnospiraceae</taxon>
        <taxon>Aequitasia</taxon>
    </lineage>
</organism>
<dbReference type="EMBL" id="JAMZFW010000011">
    <property type="protein sequence ID" value="MCP1102544.1"/>
    <property type="molecule type" value="Genomic_DNA"/>
</dbReference>
<proteinExistence type="inferred from homology"/>
<evidence type="ECO:0000256" key="3">
    <source>
        <dbReference type="ARBA" id="ARBA00022845"/>
    </source>
</evidence>
<comment type="subcellular location">
    <subcellularLocation>
        <location evidence="5">Cytoplasm</location>
    </subcellularLocation>
</comment>
<dbReference type="InterPro" id="IPR024046">
    <property type="entry name" value="Flagellar_assmbl_FliW_dom_sf"/>
</dbReference>
<gene>
    <name evidence="5" type="primary">fliW</name>
    <name evidence="6" type="ORF">NK125_08975</name>
</gene>
<evidence type="ECO:0000313" key="6">
    <source>
        <dbReference type="EMBL" id="MCP1102544.1"/>
    </source>
</evidence>
<comment type="function">
    <text evidence="5">Acts as an anti-CsrA protein, binds CsrA and prevents it from repressing translation of its target genes, one of which is flagellin. Binds to flagellin and participates in the assembly of the flagellum.</text>
</comment>
<dbReference type="InterPro" id="IPR003775">
    <property type="entry name" value="Flagellar_assembly_factor_FliW"/>
</dbReference>
<comment type="similarity">
    <text evidence="5">Belongs to the FliW family.</text>
</comment>
<keyword evidence="6" id="KW-0282">Flagellum</keyword>
<dbReference type="RefSeq" id="WP_262066329.1">
    <property type="nucleotide sequence ID" value="NZ_JAMXOD010000011.1"/>
</dbReference>
<protein>
    <recommendedName>
        <fullName evidence="5">Flagellar assembly factor FliW</fullName>
    </recommendedName>
</protein>
<keyword evidence="6" id="KW-0966">Cell projection</keyword>
<keyword evidence="4 5" id="KW-0143">Chaperone</keyword>
<keyword evidence="3 5" id="KW-0810">Translation regulation</keyword>
<dbReference type="PANTHER" id="PTHR39190">
    <property type="entry name" value="FLAGELLAR ASSEMBLY FACTOR FLIW"/>
    <property type="match status" value="1"/>
</dbReference>
<evidence type="ECO:0000256" key="5">
    <source>
        <dbReference type="HAMAP-Rule" id="MF_01185"/>
    </source>
</evidence>
<evidence type="ECO:0000256" key="4">
    <source>
        <dbReference type="ARBA" id="ARBA00023186"/>
    </source>
</evidence>
<dbReference type="SUPFAM" id="SSF141457">
    <property type="entry name" value="BH3618-like"/>
    <property type="match status" value="1"/>
</dbReference>
<keyword evidence="7" id="KW-1185">Reference proteome</keyword>
<evidence type="ECO:0000256" key="1">
    <source>
        <dbReference type="ARBA" id="ARBA00022490"/>
    </source>
</evidence>
<keyword evidence="1 5" id="KW-0963">Cytoplasm</keyword>
<evidence type="ECO:0000313" key="7">
    <source>
        <dbReference type="Proteomes" id="UP001523566"/>
    </source>
</evidence>
<dbReference type="PANTHER" id="PTHR39190:SF1">
    <property type="entry name" value="FLAGELLAR ASSEMBLY FACTOR FLIW"/>
    <property type="match status" value="1"/>
</dbReference>
<dbReference type="Gene3D" id="2.30.290.10">
    <property type="entry name" value="BH3618-like"/>
    <property type="match status" value="1"/>
</dbReference>
<reference evidence="6 7" key="1">
    <citation type="journal article" date="2022" name="Genome Biol. Evol.">
        <title>Host diet, physiology and behaviors set the stage for Lachnospiraceae cladogenesis.</title>
        <authorList>
            <person name="Vera-Ponce De Leon A."/>
            <person name="Schneider M."/>
            <person name="Jahnes B.C."/>
            <person name="Sadowski V."/>
            <person name="Camuy-Velez L.A."/>
            <person name="Duan J."/>
            <person name="Sabree Z.L."/>
        </authorList>
    </citation>
    <scope>NUCLEOTIDE SEQUENCE [LARGE SCALE GENOMIC DNA]</scope>
    <source>
        <strain evidence="6 7">PAL113</strain>
    </source>
</reference>
<name>A0ABT1E9M2_9FIRM</name>
<sequence>MQKAKDERTIYFPEGILGFGEFHEYLPIPMSEEDDGVINLQSAEDENLSFVIMNPFFLKEDYNPQILKSDYKKLGTTSEEDLSYYVICVVREPVGESTINLKCPIVVNIKNRKALQVILEDEQYAMRHLLKEFKKKGD</sequence>
<dbReference type="HAMAP" id="MF_01185">
    <property type="entry name" value="FliW"/>
    <property type="match status" value="1"/>
</dbReference>
<evidence type="ECO:0000256" key="2">
    <source>
        <dbReference type="ARBA" id="ARBA00022795"/>
    </source>
</evidence>
<accession>A0ABT1E9M2</accession>